<dbReference type="PATRIC" id="fig|1160705.3.peg.4588"/>
<sequence length="227" mass="24540">MALPLATPSPEPDDVRAQLGGMGTRLEFLHDVLRAGEAARRTAVPNDPTGTAGRRAYEAHVRTIRELHIEREGWARLIHGRLELVCNADRSIAMGVMVGDAATGQASLFPKNARRRGPATGMVTRANAGEGVPHVQTALFVAGAGPDGVALSEEEAFALKTWFLLSSRTKIGETVRIDCELSQPKKFEDGFVIEWGRRIPLPALVMDGIEPTNDDGPGEIDIPVDFR</sequence>
<organism evidence="1 2">
    <name type="scientific">Streptomyces viridochromogenes Tue57</name>
    <dbReference type="NCBI Taxonomy" id="1160705"/>
    <lineage>
        <taxon>Bacteria</taxon>
        <taxon>Bacillati</taxon>
        <taxon>Actinomycetota</taxon>
        <taxon>Actinomycetes</taxon>
        <taxon>Kitasatosporales</taxon>
        <taxon>Streptomycetaceae</taxon>
        <taxon>Streptomyces</taxon>
    </lineage>
</organism>
<proteinExistence type="predicted"/>
<evidence type="ECO:0000313" key="1">
    <source>
        <dbReference type="EMBL" id="ELS54411.1"/>
    </source>
</evidence>
<evidence type="ECO:0000313" key="2">
    <source>
        <dbReference type="Proteomes" id="UP000011205"/>
    </source>
</evidence>
<protein>
    <submittedName>
        <fullName evidence="1">Uncharacterized protein</fullName>
    </submittedName>
</protein>
<name>L8PA00_STRVR</name>
<reference evidence="1 2" key="1">
    <citation type="journal article" date="2013" name="Genome Announc.">
        <title>Draft Genome Sequence of Streptomyces viridochromogenes Strain Tu57, Producer of Avilamycin.</title>
        <authorList>
            <person name="Gruning B.A."/>
            <person name="Erxleben A."/>
            <person name="Hahnlein A."/>
            <person name="Gunther S."/>
        </authorList>
    </citation>
    <scope>NUCLEOTIDE SEQUENCE [LARGE SCALE GENOMIC DNA]</scope>
    <source>
        <strain evidence="1 2">Tue57</strain>
    </source>
</reference>
<dbReference type="EMBL" id="AMLP01000136">
    <property type="protein sequence ID" value="ELS54411.1"/>
    <property type="molecule type" value="Genomic_DNA"/>
</dbReference>
<comment type="caution">
    <text evidence="1">The sequence shown here is derived from an EMBL/GenBank/DDBJ whole genome shotgun (WGS) entry which is preliminary data.</text>
</comment>
<dbReference type="Proteomes" id="UP000011205">
    <property type="component" value="Unassembled WGS sequence"/>
</dbReference>
<accession>L8PA00</accession>
<gene>
    <name evidence="1" type="ORF">STVIR_4643</name>
</gene>
<dbReference type="AlphaFoldDB" id="L8PA00"/>